<dbReference type="Gene3D" id="1.10.10.10">
    <property type="entry name" value="Winged helix-like DNA-binding domain superfamily/Winged helix DNA-binding domain"/>
    <property type="match status" value="1"/>
</dbReference>
<evidence type="ECO:0000313" key="15">
    <source>
        <dbReference type="Proteomes" id="UP000013307"/>
    </source>
</evidence>
<evidence type="ECO:0000256" key="1">
    <source>
        <dbReference type="ARBA" id="ARBA00001946"/>
    </source>
</evidence>
<evidence type="ECO:0000313" key="14">
    <source>
        <dbReference type="EMBL" id="AGK61524.1"/>
    </source>
</evidence>
<dbReference type="InterPro" id="IPR015285">
    <property type="entry name" value="RIO2_wHTH_N"/>
</dbReference>
<evidence type="ECO:0000256" key="10">
    <source>
        <dbReference type="ARBA" id="ARBA00022842"/>
    </source>
</evidence>
<keyword evidence="6" id="KW-0479">Metal-binding</keyword>
<evidence type="ECO:0000256" key="8">
    <source>
        <dbReference type="ARBA" id="ARBA00022777"/>
    </source>
</evidence>
<feature type="domain" description="RIO kinase" evidence="13">
    <location>
        <begin position="62"/>
        <end position="281"/>
    </location>
</feature>
<dbReference type="eggNOG" id="arCOG01181">
    <property type="taxonomic scope" value="Archaea"/>
</dbReference>
<dbReference type="Pfam" id="PF09202">
    <property type="entry name" value="Rio2_N"/>
    <property type="match status" value="1"/>
</dbReference>
<evidence type="ECO:0000259" key="13">
    <source>
        <dbReference type="SMART" id="SM00090"/>
    </source>
</evidence>
<comment type="cofactor">
    <cofactor evidence="1">
        <name>Mg(2+)</name>
        <dbReference type="ChEBI" id="CHEBI:18420"/>
    </cofactor>
</comment>
<reference evidence="14 15" key="1">
    <citation type="journal article" date="2013" name="Genome Announc.">
        <title>Complete Genome Sequence of the Thermophilic and Facultatively Chemolithoautotrophic Sulfate Reducer Archaeoglobus sulfaticallidus Strain PM70-1T.</title>
        <authorList>
            <person name="Stokke R."/>
            <person name="Hocking W.P."/>
            <person name="Steinsbu B.O."/>
            <person name="Steen I.H."/>
        </authorList>
    </citation>
    <scope>NUCLEOTIDE SEQUENCE [LARGE SCALE GENOMIC DNA]</scope>
    <source>
        <strain evidence="14">PM70-1</strain>
    </source>
</reference>
<organism evidence="14 15">
    <name type="scientific">Archaeoglobus sulfaticallidus PM70-1</name>
    <dbReference type="NCBI Taxonomy" id="387631"/>
    <lineage>
        <taxon>Archaea</taxon>
        <taxon>Methanobacteriati</taxon>
        <taxon>Methanobacteriota</taxon>
        <taxon>Archaeoglobi</taxon>
        <taxon>Archaeoglobales</taxon>
        <taxon>Archaeoglobaceae</taxon>
        <taxon>Archaeoglobus</taxon>
    </lineage>
</organism>
<keyword evidence="9" id="KW-0067">ATP-binding</keyword>
<evidence type="ECO:0000256" key="7">
    <source>
        <dbReference type="ARBA" id="ARBA00022741"/>
    </source>
</evidence>
<protein>
    <recommendedName>
        <fullName evidence="3">non-specific serine/threonine protein kinase</fullName>
        <ecNumber evidence="3">2.7.11.1</ecNumber>
    </recommendedName>
</protein>
<comment type="catalytic activity">
    <reaction evidence="12">
        <text>L-seryl-[protein] + ATP = O-phospho-L-seryl-[protein] + ADP + H(+)</text>
        <dbReference type="Rhea" id="RHEA:17989"/>
        <dbReference type="Rhea" id="RHEA-COMP:9863"/>
        <dbReference type="Rhea" id="RHEA-COMP:11604"/>
        <dbReference type="ChEBI" id="CHEBI:15378"/>
        <dbReference type="ChEBI" id="CHEBI:29999"/>
        <dbReference type="ChEBI" id="CHEBI:30616"/>
        <dbReference type="ChEBI" id="CHEBI:83421"/>
        <dbReference type="ChEBI" id="CHEBI:456216"/>
        <dbReference type="EC" id="2.7.11.1"/>
    </reaction>
</comment>
<evidence type="ECO:0000256" key="11">
    <source>
        <dbReference type="ARBA" id="ARBA00047899"/>
    </source>
</evidence>
<dbReference type="PANTHER" id="PTHR45852:SF1">
    <property type="entry name" value="SERINE_THREONINE-PROTEIN KINASE RIO2"/>
    <property type="match status" value="1"/>
</dbReference>
<dbReference type="SMART" id="SM00090">
    <property type="entry name" value="RIO"/>
    <property type="match status" value="1"/>
</dbReference>
<dbReference type="HOGENOM" id="CLU_018693_1_0_2"/>
<evidence type="ECO:0000256" key="2">
    <source>
        <dbReference type="ARBA" id="ARBA00009196"/>
    </source>
</evidence>
<dbReference type="EC" id="2.7.11.1" evidence="3"/>
<dbReference type="KEGG" id="ast:Asulf_01547"/>
<keyword evidence="5" id="KW-0808">Transferase</keyword>
<dbReference type="Gene3D" id="1.10.510.10">
    <property type="entry name" value="Transferase(Phosphotransferase) domain 1"/>
    <property type="match status" value="1"/>
</dbReference>
<dbReference type="GO" id="GO:0046872">
    <property type="term" value="F:metal ion binding"/>
    <property type="evidence" value="ECO:0007669"/>
    <property type="project" value="UniProtKB-KW"/>
</dbReference>
<dbReference type="AlphaFoldDB" id="N0BD50"/>
<comment type="similarity">
    <text evidence="2">Belongs to the protein kinase superfamily. RIO-type Ser/Thr kinase family.</text>
</comment>
<evidence type="ECO:0000256" key="12">
    <source>
        <dbReference type="ARBA" id="ARBA00048679"/>
    </source>
</evidence>
<dbReference type="PROSITE" id="PS00109">
    <property type="entry name" value="PROTEIN_KINASE_TYR"/>
    <property type="match status" value="1"/>
</dbReference>
<evidence type="ECO:0000256" key="5">
    <source>
        <dbReference type="ARBA" id="ARBA00022679"/>
    </source>
</evidence>
<keyword evidence="4 14" id="KW-0723">Serine/threonine-protein kinase</keyword>
<dbReference type="InterPro" id="IPR011009">
    <property type="entry name" value="Kinase-like_dom_sf"/>
</dbReference>
<evidence type="ECO:0000256" key="3">
    <source>
        <dbReference type="ARBA" id="ARBA00012513"/>
    </source>
</evidence>
<dbReference type="SUPFAM" id="SSF46785">
    <property type="entry name" value="Winged helix' DNA-binding domain"/>
    <property type="match status" value="1"/>
</dbReference>
<dbReference type="InterPro" id="IPR008266">
    <property type="entry name" value="Tyr_kinase_AS"/>
</dbReference>
<dbReference type="GO" id="GO:0030688">
    <property type="term" value="C:preribosome, small subunit precursor"/>
    <property type="evidence" value="ECO:0007669"/>
    <property type="project" value="TreeGrafter"/>
</dbReference>
<dbReference type="PANTHER" id="PTHR45852">
    <property type="entry name" value="SER/THR-PROTEIN KINASE RIO2"/>
    <property type="match status" value="1"/>
</dbReference>
<dbReference type="InterPro" id="IPR018934">
    <property type="entry name" value="RIO_dom"/>
</dbReference>
<dbReference type="InterPro" id="IPR036388">
    <property type="entry name" value="WH-like_DNA-bd_sf"/>
</dbReference>
<keyword evidence="15" id="KW-1185">Reference proteome</keyword>
<dbReference type="SUPFAM" id="SSF56112">
    <property type="entry name" value="Protein kinase-like (PK-like)"/>
    <property type="match status" value="1"/>
</dbReference>
<accession>N0BD50</accession>
<keyword evidence="8 14" id="KW-0418">Kinase</keyword>
<keyword evidence="10" id="KW-0460">Magnesium</keyword>
<dbReference type="Gene3D" id="3.30.200.20">
    <property type="entry name" value="Phosphorylase Kinase, domain 1"/>
    <property type="match status" value="1"/>
</dbReference>
<gene>
    <name evidence="14" type="ORF">Asulf_01547</name>
</gene>
<dbReference type="Pfam" id="PF01163">
    <property type="entry name" value="RIO1"/>
    <property type="match status" value="1"/>
</dbReference>
<sequence length="282" mass="33036">MKDFHILYKSLRKIDWRVIEIIFKKMWDYKYVPSDLILKLSGIKESELNKILRRLSDDGLLDNRSQPYFGSSLTFLGMSLYSLRKLVTRNKLDMLGKKMGEGKESVVYNCYSEKYGECVIKFHKLGAHFRKIREKRDYGDLHLSVLTVRSAKKEYSALKRLFGIINVPEAFAWEGNAVMMELIDGKELFRVRLENPEDALDIILEDTKKMFRAGIIHGDLSQYNILVSDDLYIIDFPQHVDLDHENWPDILKKDIENVLSYFKKAYGIEKDINSVTKYIISE</sequence>
<proteinExistence type="inferred from homology"/>
<dbReference type="GO" id="GO:0030490">
    <property type="term" value="P:maturation of SSU-rRNA"/>
    <property type="evidence" value="ECO:0007669"/>
    <property type="project" value="TreeGrafter"/>
</dbReference>
<evidence type="ECO:0000256" key="4">
    <source>
        <dbReference type="ARBA" id="ARBA00022527"/>
    </source>
</evidence>
<dbReference type="RefSeq" id="WP_015591122.1">
    <property type="nucleotide sequence ID" value="NC_021169.1"/>
</dbReference>
<evidence type="ECO:0000256" key="9">
    <source>
        <dbReference type="ARBA" id="ARBA00022840"/>
    </source>
</evidence>
<dbReference type="Proteomes" id="UP000013307">
    <property type="component" value="Chromosome"/>
</dbReference>
<dbReference type="GO" id="GO:0004674">
    <property type="term" value="F:protein serine/threonine kinase activity"/>
    <property type="evidence" value="ECO:0007669"/>
    <property type="project" value="UniProtKB-KW"/>
</dbReference>
<dbReference type="GeneID" id="15393182"/>
<evidence type="ECO:0000256" key="6">
    <source>
        <dbReference type="ARBA" id="ARBA00022723"/>
    </source>
</evidence>
<dbReference type="InterPro" id="IPR036390">
    <property type="entry name" value="WH_DNA-bd_sf"/>
</dbReference>
<dbReference type="GO" id="GO:0005829">
    <property type="term" value="C:cytosol"/>
    <property type="evidence" value="ECO:0007669"/>
    <property type="project" value="TreeGrafter"/>
</dbReference>
<dbReference type="GO" id="GO:0005524">
    <property type="term" value="F:ATP binding"/>
    <property type="evidence" value="ECO:0007669"/>
    <property type="project" value="UniProtKB-KW"/>
</dbReference>
<name>N0BD50_9EURY</name>
<keyword evidence="7" id="KW-0547">Nucleotide-binding</keyword>
<dbReference type="STRING" id="387631.Asulf_01547"/>
<dbReference type="InterPro" id="IPR000687">
    <property type="entry name" value="RIO_kinase"/>
</dbReference>
<comment type="catalytic activity">
    <reaction evidence="11">
        <text>L-threonyl-[protein] + ATP = O-phospho-L-threonyl-[protein] + ADP + H(+)</text>
        <dbReference type="Rhea" id="RHEA:46608"/>
        <dbReference type="Rhea" id="RHEA-COMP:11060"/>
        <dbReference type="Rhea" id="RHEA-COMP:11605"/>
        <dbReference type="ChEBI" id="CHEBI:15378"/>
        <dbReference type="ChEBI" id="CHEBI:30013"/>
        <dbReference type="ChEBI" id="CHEBI:30616"/>
        <dbReference type="ChEBI" id="CHEBI:61977"/>
        <dbReference type="ChEBI" id="CHEBI:456216"/>
        <dbReference type="EC" id="2.7.11.1"/>
    </reaction>
</comment>
<dbReference type="EMBL" id="CP005290">
    <property type="protein sequence ID" value="AGK61524.1"/>
    <property type="molecule type" value="Genomic_DNA"/>
</dbReference>